<dbReference type="PANTHER" id="PTHR36918:SF1">
    <property type="entry name" value="PROTEIN-EXPORT PROTEIN SECB"/>
    <property type="match status" value="1"/>
</dbReference>
<evidence type="ECO:0000256" key="4">
    <source>
        <dbReference type="ARBA" id="ARBA00023010"/>
    </source>
</evidence>
<evidence type="ECO:0000256" key="7">
    <source>
        <dbReference type="SAM" id="MobiDB-lite"/>
    </source>
</evidence>
<reference evidence="8" key="1">
    <citation type="submission" date="2022-06" db="EMBL/GenBank/DDBJ databases">
        <title>Sneathiella actinostolidae sp. nov., isolated from a sea anemonein the Western Pacific Ocean.</title>
        <authorList>
            <person name="Wei M.J."/>
        </authorList>
    </citation>
    <scope>NUCLEOTIDE SEQUENCE</scope>
    <source>
        <strain evidence="8">PHK-P5</strain>
    </source>
</reference>
<keyword evidence="6" id="KW-0963">Cytoplasm</keyword>
<evidence type="ECO:0000256" key="1">
    <source>
        <dbReference type="ARBA" id="ARBA00009990"/>
    </source>
</evidence>
<name>A0ABY4W5K2_9PROT</name>
<comment type="similarity">
    <text evidence="1 6">Belongs to the SecB family.</text>
</comment>
<gene>
    <name evidence="6 8" type="primary">secB</name>
    <name evidence="8" type="ORF">NBZ79_00165</name>
</gene>
<dbReference type="InterPro" id="IPR003708">
    <property type="entry name" value="SecB"/>
</dbReference>
<dbReference type="Gene3D" id="3.10.420.10">
    <property type="entry name" value="SecB-like"/>
    <property type="match status" value="1"/>
</dbReference>
<comment type="subunit">
    <text evidence="6">Homotetramer, a dimer of dimers. One homotetramer interacts with 1 SecA dimer.</text>
</comment>
<dbReference type="Pfam" id="PF02556">
    <property type="entry name" value="SecB"/>
    <property type="match status" value="1"/>
</dbReference>
<evidence type="ECO:0000256" key="2">
    <source>
        <dbReference type="ARBA" id="ARBA00022448"/>
    </source>
</evidence>
<evidence type="ECO:0000313" key="9">
    <source>
        <dbReference type="Proteomes" id="UP001056291"/>
    </source>
</evidence>
<dbReference type="EMBL" id="CP098747">
    <property type="protein sequence ID" value="USG61388.1"/>
    <property type="molecule type" value="Genomic_DNA"/>
</dbReference>
<organism evidence="8 9">
    <name type="scientific">Sneathiella marina</name>
    <dbReference type="NCBI Taxonomy" id="2950108"/>
    <lineage>
        <taxon>Bacteria</taxon>
        <taxon>Pseudomonadati</taxon>
        <taxon>Pseudomonadota</taxon>
        <taxon>Alphaproteobacteria</taxon>
        <taxon>Sneathiellales</taxon>
        <taxon>Sneathiellaceae</taxon>
        <taxon>Sneathiella</taxon>
    </lineage>
</organism>
<evidence type="ECO:0000256" key="5">
    <source>
        <dbReference type="ARBA" id="ARBA00023186"/>
    </source>
</evidence>
<protein>
    <recommendedName>
        <fullName evidence="6">Protein-export protein SecB</fullName>
    </recommendedName>
</protein>
<dbReference type="RefSeq" id="WP_251934389.1">
    <property type="nucleotide sequence ID" value="NZ_CP098747.1"/>
</dbReference>
<proteinExistence type="inferred from homology"/>
<keyword evidence="5 6" id="KW-0143">Chaperone</keyword>
<feature type="region of interest" description="Disordered" evidence="7">
    <location>
        <begin position="1"/>
        <end position="23"/>
    </location>
</feature>
<keyword evidence="2 6" id="KW-0813">Transport</keyword>
<dbReference type="PANTHER" id="PTHR36918">
    <property type="match status" value="1"/>
</dbReference>
<comment type="subcellular location">
    <subcellularLocation>
        <location evidence="6">Cytoplasm</location>
    </subcellularLocation>
</comment>
<evidence type="ECO:0000256" key="6">
    <source>
        <dbReference type="HAMAP-Rule" id="MF_00821"/>
    </source>
</evidence>
<dbReference type="NCBIfam" id="NF004392">
    <property type="entry name" value="PRK05751.1-3"/>
    <property type="match status" value="1"/>
</dbReference>
<comment type="function">
    <text evidence="6">One of the proteins required for the normal export of preproteins out of the cell cytoplasm. It is a molecular chaperone that binds to a subset of precursor proteins, maintaining them in a translocation-competent state. It also specifically binds to its receptor SecA.</text>
</comment>
<dbReference type="HAMAP" id="MF_00821">
    <property type="entry name" value="SecB"/>
    <property type="match status" value="1"/>
</dbReference>
<evidence type="ECO:0000256" key="3">
    <source>
        <dbReference type="ARBA" id="ARBA00022927"/>
    </source>
</evidence>
<evidence type="ECO:0000313" key="8">
    <source>
        <dbReference type="EMBL" id="USG61388.1"/>
    </source>
</evidence>
<dbReference type="NCBIfam" id="TIGR00809">
    <property type="entry name" value="secB"/>
    <property type="match status" value="1"/>
</dbReference>
<dbReference type="PRINTS" id="PR01594">
    <property type="entry name" value="SECBCHAPRONE"/>
</dbReference>
<dbReference type="SUPFAM" id="SSF54611">
    <property type="entry name" value="SecB-like"/>
    <property type="match status" value="1"/>
</dbReference>
<dbReference type="InterPro" id="IPR035958">
    <property type="entry name" value="SecB-like_sf"/>
</dbReference>
<sequence>MTENGSDAPAAATTAGQAPDDQPSLAIITQYIKDLSFENPNAPQSLNPENGQPEVELGVNVQARAGDSDMFDVELRISAKATHGTEVAFITELVYGGLFQMRNFPPDAMEMMCMIECPRLLFPFARRVVADATRDGGFSPLLLDPIDFKTLFQNHKAQEMASQQPMGTA</sequence>
<feature type="compositionally biased region" description="Low complexity" evidence="7">
    <location>
        <begin position="8"/>
        <end position="22"/>
    </location>
</feature>
<keyword evidence="3 6" id="KW-0653">Protein transport</keyword>
<keyword evidence="9" id="KW-1185">Reference proteome</keyword>
<keyword evidence="4 6" id="KW-0811">Translocation</keyword>
<dbReference type="Proteomes" id="UP001056291">
    <property type="component" value="Chromosome"/>
</dbReference>
<accession>A0ABY4W5K2</accession>